<keyword evidence="2" id="KW-1185">Reference proteome</keyword>
<dbReference type="AlphaFoldDB" id="A0A9Q0IWX8"/>
<organism evidence="1 2">
    <name type="scientific">Muraenolepis orangiensis</name>
    <name type="common">Patagonian moray cod</name>
    <dbReference type="NCBI Taxonomy" id="630683"/>
    <lineage>
        <taxon>Eukaryota</taxon>
        <taxon>Metazoa</taxon>
        <taxon>Chordata</taxon>
        <taxon>Craniata</taxon>
        <taxon>Vertebrata</taxon>
        <taxon>Euteleostomi</taxon>
        <taxon>Actinopterygii</taxon>
        <taxon>Neopterygii</taxon>
        <taxon>Teleostei</taxon>
        <taxon>Neoteleostei</taxon>
        <taxon>Acanthomorphata</taxon>
        <taxon>Zeiogadaria</taxon>
        <taxon>Gadariae</taxon>
        <taxon>Gadiformes</taxon>
        <taxon>Muraenolepidoidei</taxon>
        <taxon>Muraenolepididae</taxon>
        <taxon>Muraenolepis</taxon>
    </lineage>
</organism>
<sequence>TYTMGNPMYFEAKFTDSQSAGAVQVPAAADYKEQFSPSKGSRTMQDAARQILLVTRGPTTTTAAGSTRNPLVESLCHLDRMYTRVRRDIFNTKTAYKYLKMGSCRTYTMGNPMYFEAKFTDSQSAGAVQVPAAADYKEQFSPSKGSRTMQDAARQILLVTRGPTTTTAAGSTRNPLVESLCHLDRMYTRVRRDIFNTKTAYKYLKMGSCRTYTMGNPMYFEAKFTDSQSAGKRICMIGGLVTEQAKFLTQTSKMSLKFSLSALVFKEMLSTPGTVKKIYLHCEIYPGPLTATESAKSCNYETSTKK</sequence>
<dbReference type="GO" id="GO:0007339">
    <property type="term" value="P:binding of sperm to zona pellucida"/>
    <property type="evidence" value="ECO:0007669"/>
    <property type="project" value="TreeGrafter"/>
</dbReference>
<feature type="non-terminal residue" evidence="1">
    <location>
        <position position="1"/>
    </location>
</feature>
<dbReference type="Proteomes" id="UP001148018">
    <property type="component" value="Unassembled WGS sequence"/>
</dbReference>
<dbReference type="GO" id="GO:2000344">
    <property type="term" value="P:positive regulation of acrosome reaction"/>
    <property type="evidence" value="ECO:0007669"/>
    <property type="project" value="TreeGrafter"/>
</dbReference>
<reference evidence="1" key="1">
    <citation type="submission" date="2022-07" db="EMBL/GenBank/DDBJ databases">
        <title>Chromosome-level genome of Muraenolepis orangiensis.</title>
        <authorList>
            <person name="Kim J."/>
        </authorList>
    </citation>
    <scope>NUCLEOTIDE SEQUENCE</scope>
    <source>
        <strain evidence="1">KU_S4_2022</strain>
        <tissue evidence="1">Muscle</tissue>
    </source>
</reference>
<comment type="caution">
    <text evidence="1">The sequence shown here is derived from an EMBL/GenBank/DDBJ whole genome shotgun (WGS) entry which is preliminary data.</text>
</comment>
<dbReference type="PANTHER" id="PTHR11576">
    <property type="entry name" value="ZONA PELLUCIDA SPERM-BINDING PROTEIN 3"/>
    <property type="match status" value="1"/>
</dbReference>
<evidence type="ECO:0000313" key="2">
    <source>
        <dbReference type="Proteomes" id="UP001148018"/>
    </source>
</evidence>
<protein>
    <submittedName>
        <fullName evidence="1">Uncharacterized protein</fullName>
    </submittedName>
</protein>
<name>A0A9Q0IWX8_9TELE</name>
<gene>
    <name evidence="1" type="ORF">NHX12_017685</name>
</gene>
<dbReference type="GO" id="GO:0032190">
    <property type="term" value="F:acrosin binding"/>
    <property type="evidence" value="ECO:0007669"/>
    <property type="project" value="TreeGrafter"/>
</dbReference>
<dbReference type="GO" id="GO:0035803">
    <property type="term" value="P:egg coat formation"/>
    <property type="evidence" value="ECO:0007669"/>
    <property type="project" value="TreeGrafter"/>
</dbReference>
<dbReference type="EMBL" id="JANIIK010000034">
    <property type="protein sequence ID" value="KAJ3614109.1"/>
    <property type="molecule type" value="Genomic_DNA"/>
</dbReference>
<dbReference type="GO" id="GO:0031012">
    <property type="term" value="C:extracellular matrix"/>
    <property type="evidence" value="ECO:0007669"/>
    <property type="project" value="TreeGrafter"/>
</dbReference>
<dbReference type="PANTHER" id="PTHR11576:SF15">
    <property type="entry name" value="ZONA PELLUCIDA SPERM-BINDING PROTEIN 3-LIKE"/>
    <property type="match status" value="1"/>
</dbReference>
<evidence type="ECO:0000313" key="1">
    <source>
        <dbReference type="EMBL" id="KAJ3614109.1"/>
    </source>
</evidence>
<dbReference type="OrthoDB" id="8961289at2759"/>
<proteinExistence type="predicted"/>
<accession>A0A9Q0IWX8</accession>